<protein>
    <recommendedName>
        <fullName evidence="6">Probable membrane transporter protein</fullName>
    </recommendedName>
</protein>
<evidence type="ECO:0000256" key="6">
    <source>
        <dbReference type="RuleBase" id="RU363041"/>
    </source>
</evidence>
<dbReference type="PANTHER" id="PTHR43701">
    <property type="entry name" value="MEMBRANE TRANSPORTER PROTEIN MJ0441-RELATED"/>
    <property type="match status" value="1"/>
</dbReference>
<evidence type="ECO:0000256" key="2">
    <source>
        <dbReference type="ARBA" id="ARBA00009142"/>
    </source>
</evidence>
<evidence type="ECO:0000256" key="3">
    <source>
        <dbReference type="ARBA" id="ARBA00022692"/>
    </source>
</evidence>
<evidence type="ECO:0000313" key="8">
    <source>
        <dbReference type="Proteomes" id="UP000000323"/>
    </source>
</evidence>
<keyword evidence="5 6" id="KW-0472">Membrane</keyword>
<feature type="transmembrane region" description="Helical" evidence="6">
    <location>
        <begin position="32"/>
        <end position="56"/>
    </location>
</feature>
<dbReference type="GO" id="GO:0005886">
    <property type="term" value="C:plasma membrane"/>
    <property type="evidence" value="ECO:0007669"/>
    <property type="project" value="UniProtKB-SubCell"/>
</dbReference>
<dbReference type="RefSeq" id="WP_012876721.1">
    <property type="nucleotide sequence ID" value="NC_013526.1"/>
</dbReference>
<evidence type="ECO:0000313" key="7">
    <source>
        <dbReference type="EMBL" id="ACZ43690.1"/>
    </source>
</evidence>
<keyword evidence="4 6" id="KW-1133">Transmembrane helix</keyword>
<comment type="similarity">
    <text evidence="2 6">Belongs to the 4-toluene sulfonate uptake permease (TSUP) (TC 2.A.102) family.</text>
</comment>
<feature type="transmembrane region" description="Helical" evidence="6">
    <location>
        <begin position="230"/>
        <end position="248"/>
    </location>
</feature>
<dbReference type="HOGENOM" id="CLU_059164_1_0_0"/>
<dbReference type="Proteomes" id="UP000000323">
    <property type="component" value="Chromosome 2"/>
</dbReference>
<evidence type="ECO:0000256" key="1">
    <source>
        <dbReference type="ARBA" id="ARBA00004141"/>
    </source>
</evidence>
<evidence type="ECO:0000256" key="4">
    <source>
        <dbReference type="ARBA" id="ARBA00022989"/>
    </source>
</evidence>
<feature type="transmembrane region" description="Helical" evidence="6">
    <location>
        <begin position="76"/>
        <end position="95"/>
    </location>
</feature>
<keyword evidence="6" id="KW-1003">Cell membrane</keyword>
<dbReference type="InterPro" id="IPR051598">
    <property type="entry name" value="TSUP/Inactive_protease-like"/>
</dbReference>
<gene>
    <name evidence="7" type="ordered locus">Tter_2806</name>
</gene>
<dbReference type="eggNOG" id="COG0730">
    <property type="taxonomic scope" value="Bacteria"/>
</dbReference>
<proteinExistence type="inferred from homology"/>
<dbReference type="KEGG" id="ttr:Tter_2806"/>
<dbReference type="AlphaFoldDB" id="D1CIX0"/>
<dbReference type="OrthoDB" id="45564at2"/>
<dbReference type="InterPro" id="IPR002781">
    <property type="entry name" value="TM_pro_TauE-like"/>
</dbReference>
<reference evidence="8" key="1">
    <citation type="journal article" date="2010" name="Stand. Genomic Sci.">
        <title>Complete genome sequence of 'Thermobaculum terrenum' type strain (YNP1).</title>
        <authorList>
            <person name="Kiss H."/>
            <person name="Cleland D."/>
            <person name="Lapidus A."/>
            <person name="Lucas S."/>
            <person name="Glavina Del Rio T."/>
            <person name="Nolan M."/>
            <person name="Tice H."/>
            <person name="Han C."/>
            <person name="Goodwin L."/>
            <person name="Pitluck S."/>
            <person name="Liolios K."/>
            <person name="Ivanova N."/>
            <person name="Mavromatis K."/>
            <person name="Ovchinnikova G."/>
            <person name="Pati A."/>
            <person name="Chen A."/>
            <person name="Palaniappan K."/>
            <person name="Land M."/>
            <person name="Hauser L."/>
            <person name="Chang Y."/>
            <person name="Jeffries C."/>
            <person name="Lu M."/>
            <person name="Brettin T."/>
            <person name="Detter J."/>
            <person name="Goker M."/>
            <person name="Tindall B."/>
            <person name="Beck B."/>
            <person name="McDermott T."/>
            <person name="Woyke T."/>
            <person name="Bristow J."/>
            <person name="Eisen J."/>
            <person name="Markowitz V."/>
            <person name="Hugenholtz P."/>
            <person name="Kyrpides N."/>
            <person name="Klenk H."/>
            <person name="Cheng J."/>
        </authorList>
    </citation>
    <scope>NUCLEOTIDE SEQUENCE [LARGE SCALE GENOMIC DNA]</scope>
    <source>
        <strain evidence="8">ATCC BAA-798 / YNP1</strain>
    </source>
</reference>
<dbReference type="PANTHER" id="PTHR43701:SF12">
    <property type="entry name" value="MEMBRANE TRANSPORTER PROTEIN YTNM-RELATED"/>
    <property type="match status" value="1"/>
</dbReference>
<feature type="transmembrane region" description="Helical" evidence="6">
    <location>
        <begin position="200"/>
        <end position="223"/>
    </location>
</feature>
<keyword evidence="8" id="KW-1185">Reference proteome</keyword>
<organism evidence="7 8">
    <name type="scientific">Thermobaculum terrenum (strain ATCC BAA-798 / CCMEE 7001 / YNP1)</name>
    <dbReference type="NCBI Taxonomy" id="525904"/>
    <lineage>
        <taxon>Bacteria</taxon>
        <taxon>Bacillati</taxon>
        <taxon>Chloroflexota</taxon>
        <taxon>Chloroflexia</taxon>
        <taxon>Candidatus Thermobaculales</taxon>
        <taxon>Candidatus Thermobaculaceae</taxon>
        <taxon>Thermobaculum</taxon>
    </lineage>
</organism>
<feature type="transmembrane region" description="Helical" evidence="6">
    <location>
        <begin position="101"/>
        <end position="120"/>
    </location>
</feature>
<sequence length="295" mass="30247">MRKLLLVALAGCVAQLIDGSLGMAYGVTSTTLLLVVGMSPVLASASVHLAEIGTTLISGLSHAKFGNVDWHVARRIALPGAVGALSGALLLGRLPVHLAKIWVSAFLFCLGCYLILRFLLGRGIPHGADPSTRTLVVTGGVAGFLDAMGGGGWGPVATPTLMVASRMHPSKVVGTVDTSEFLVSCAASLGFLLTISSGGIAFPIVACLLLGGAIAAPVAAWLVRHMHPSLLGVAVGGLILLSNAHTMLETFRLPGVAALTAYLLVGGLWLVALAVASCAVLVERFYSNLQRGLEI</sequence>
<dbReference type="Pfam" id="PF01925">
    <property type="entry name" value="TauE"/>
    <property type="match status" value="1"/>
</dbReference>
<dbReference type="STRING" id="525904.Tter_2806"/>
<name>D1CIX0_THET1</name>
<evidence type="ECO:0000256" key="5">
    <source>
        <dbReference type="ARBA" id="ARBA00023136"/>
    </source>
</evidence>
<comment type="subcellular location">
    <subcellularLocation>
        <location evidence="6">Cell membrane</location>
        <topology evidence="6">Multi-pass membrane protein</topology>
    </subcellularLocation>
    <subcellularLocation>
        <location evidence="1">Membrane</location>
        <topology evidence="1">Multi-pass membrane protein</topology>
    </subcellularLocation>
</comment>
<feature type="transmembrane region" description="Helical" evidence="6">
    <location>
        <begin position="260"/>
        <end position="282"/>
    </location>
</feature>
<accession>D1CIX0</accession>
<feature type="transmembrane region" description="Helical" evidence="6">
    <location>
        <begin position="172"/>
        <end position="194"/>
    </location>
</feature>
<dbReference type="EMBL" id="CP001826">
    <property type="protein sequence ID" value="ACZ43690.1"/>
    <property type="molecule type" value="Genomic_DNA"/>
</dbReference>
<keyword evidence="3 6" id="KW-0812">Transmembrane</keyword>